<dbReference type="GO" id="GO:0000105">
    <property type="term" value="P:L-histidine biosynthetic process"/>
    <property type="evidence" value="ECO:0007669"/>
    <property type="project" value="UniProtKB-UniRule"/>
</dbReference>
<evidence type="ECO:0000313" key="10">
    <source>
        <dbReference type="EMBL" id="CUO23556.1"/>
    </source>
</evidence>
<gene>
    <name evidence="10" type="primary">hisK</name>
    <name evidence="10" type="ORF">ERS852456_01977</name>
</gene>
<dbReference type="SUPFAM" id="SSF89550">
    <property type="entry name" value="PHP domain-like"/>
    <property type="match status" value="1"/>
</dbReference>
<name>A0A174DHT2_9FIRM</name>
<evidence type="ECO:0000256" key="3">
    <source>
        <dbReference type="ARBA" id="ARBA00013085"/>
    </source>
</evidence>
<evidence type="ECO:0000259" key="9">
    <source>
        <dbReference type="SMART" id="SM00481"/>
    </source>
</evidence>
<comment type="pathway">
    <text evidence="1 8">Amino-acid biosynthesis; L-histidine biosynthesis; L-histidine from 5-phospho-alpha-D-ribose 1-diphosphate: step 8/9.</text>
</comment>
<dbReference type="EMBL" id="CYZO01000026">
    <property type="protein sequence ID" value="CUO23556.1"/>
    <property type="molecule type" value="Genomic_DNA"/>
</dbReference>
<dbReference type="Gene3D" id="3.20.20.140">
    <property type="entry name" value="Metal-dependent hydrolases"/>
    <property type="match status" value="1"/>
</dbReference>
<reference evidence="10 11" key="1">
    <citation type="submission" date="2015-09" db="EMBL/GenBank/DDBJ databases">
        <authorList>
            <consortium name="Pathogen Informatics"/>
        </authorList>
    </citation>
    <scope>NUCLEOTIDE SEQUENCE [LARGE SCALE GENOMIC DNA]</scope>
    <source>
        <strain evidence="10 11">2789STDY5834841</strain>
    </source>
</reference>
<evidence type="ECO:0000256" key="2">
    <source>
        <dbReference type="ARBA" id="ARBA00009152"/>
    </source>
</evidence>
<evidence type="ECO:0000313" key="11">
    <source>
        <dbReference type="Proteomes" id="UP000095787"/>
    </source>
</evidence>
<dbReference type="InterPro" id="IPR010140">
    <property type="entry name" value="Histidinol_P_phosphatase_HisJ"/>
</dbReference>
<dbReference type="SMART" id="SM00481">
    <property type="entry name" value="POLIIIAc"/>
    <property type="match status" value="1"/>
</dbReference>
<dbReference type="GO" id="GO:0004401">
    <property type="term" value="F:histidinol-phosphatase activity"/>
    <property type="evidence" value="ECO:0007669"/>
    <property type="project" value="UniProtKB-UniRule"/>
</dbReference>
<evidence type="ECO:0000256" key="1">
    <source>
        <dbReference type="ARBA" id="ARBA00004970"/>
    </source>
</evidence>
<dbReference type="RefSeq" id="WP_004846407.1">
    <property type="nucleotide sequence ID" value="NZ_CATVPX010000042.1"/>
</dbReference>
<comment type="catalytic activity">
    <reaction evidence="7 8">
        <text>L-histidinol phosphate + H2O = L-histidinol + phosphate</text>
        <dbReference type="Rhea" id="RHEA:14465"/>
        <dbReference type="ChEBI" id="CHEBI:15377"/>
        <dbReference type="ChEBI" id="CHEBI:43474"/>
        <dbReference type="ChEBI" id="CHEBI:57699"/>
        <dbReference type="ChEBI" id="CHEBI:57980"/>
        <dbReference type="EC" id="3.1.3.15"/>
    </reaction>
</comment>
<dbReference type="NCBIfam" id="TIGR01856">
    <property type="entry name" value="hisJ_fam"/>
    <property type="match status" value="1"/>
</dbReference>
<accession>A0A174DHT2</accession>
<dbReference type="GeneID" id="97328527"/>
<keyword evidence="4 8" id="KW-0028">Amino-acid biosynthesis</keyword>
<evidence type="ECO:0000256" key="6">
    <source>
        <dbReference type="ARBA" id="ARBA00023102"/>
    </source>
</evidence>
<evidence type="ECO:0000256" key="7">
    <source>
        <dbReference type="ARBA" id="ARBA00049158"/>
    </source>
</evidence>
<dbReference type="Proteomes" id="UP000095787">
    <property type="component" value="Unassembled WGS sequence"/>
</dbReference>
<dbReference type="AlphaFoldDB" id="A0A174DHT2"/>
<feature type="domain" description="Polymerase/histidinol phosphatase N-terminal" evidence="9">
    <location>
        <begin position="12"/>
        <end position="98"/>
    </location>
</feature>
<keyword evidence="5 8" id="KW-0378">Hydrolase</keyword>
<sequence>MPKRLKETMIRSDFHMHTAFSTDSEEAVESMLNRAVERGLYSVCITDHMDADYPPDDEMGESAFRLDTENYFPFLLKKKKEYEERIQVRIGIELGLQKHLGTRYETLIEKYPFDFVIGSMHLVCGEDPYTGKVFEELGDAQVYRRMFCETLECIRKIKCFDVLGHLDYVVRYGKHQAEAYSYEKFSDEIDMILRELISSGKGLELNMAGIKYGLGFAHPHPSVLRRYKELGGEIITVGSDAHKAEHIGYEFEIAGELLKSCGFRYYTEFENRKAVFRRIP</sequence>
<evidence type="ECO:0000256" key="8">
    <source>
        <dbReference type="RuleBase" id="RU366003"/>
    </source>
</evidence>
<proteinExistence type="inferred from homology"/>
<dbReference type="InterPro" id="IPR016195">
    <property type="entry name" value="Pol/histidinol_Pase-like"/>
</dbReference>
<dbReference type="Pfam" id="PF02811">
    <property type="entry name" value="PHP"/>
    <property type="match status" value="1"/>
</dbReference>
<comment type="similarity">
    <text evidence="2 8">Belongs to the PHP hydrolase family. HisK subfamily.</text>
</comment>
<dbReference type="UniPathway" id="UPA00031">
    <property type="reaction ID" value="UER00013"/>
</dbReference>
<organism evidence="10 11">
    <name type="scientific">[Ruminococcus] torques</name>
    <dbReference type="NCBI Taxonomy" id="33039"/>
    <lineage>
        <taxon>Bacteria</taxon>
        <taxon>Bacillati</taxon>
        <taxon>Bacillota</taxon>
        <taxon>Clostridia</taxon>
        <taxon>Lachnospirales</taxon>
        <taxon>Lachnospiraceae</taxon>
        <taxon>Mediterraneibacter</taxon>
    </lineage>
</organism>
<evidence type="ECO:0000256" key="4">
    <source>
        <dbReference type="ARBA" id="ARBA00022605"/>
    </source>
</evidence>
<dbReference type="InterPro" id="IPR003141">
    <property type="entry name" value="Pol/His_phosphatase_N"/>
</dbReference>
<protein>
    <recommendedName>
        <fullName evidence="3 8">Histidinol-phosphatase</fullName>
        <shortName evidence="8">HolPase</shortName>
        <ecNumber evidence="3 8">3.1.3.15</ecNumber>
    </recommendedName>
</protein>
<evidence type="ECO:0000256" key="5">
    <source>
        <dbReference type="ARBA" id="ARBA00022801"/>
    </source>
</evidence>
<dbReference type="InterPro" id="IPR004013">
    <property type="entry name" value="PHP_dom"/>
</dbReference>
<dbReference type="PANTHER" id="PTHR21039:SF0">
    <property type="entry name" value="HISTIDINOL-PHOSPHATASE"/>
    <property type="match status" value="1"/>
</dbReference>
<keyword evidence="6 8" id="KW-0368">Histidine biosynthesis</keyword>
<dbReference type="PANTHER" id="PTHR21039">
    <property type="entry name" value="HISTIDINOL PHOSPHATASE-RELATED"/>
    <property type="match status" value="1"/>
</dbReference>
<dbReference type="EC" id="3.1.3.15" evidence="3 8"/>
<dbReference type="GO" id="GO:0005737">
    <property type="term" value="C:cytoplasm"/>
    <property type="evidence" value="ECO:0007669"/>
    <property type="project" value="TreeGrafter"/>
</dbReference>